<sequence length="310" mass="34108">MRQLDHLDNLEQCQNEWRLKTKNCHSEAISRDPQRLNSPHSLRAYATCGIVPPTALGAPTLRQQLEEGVDGASCVDRSDPTGITTQDALNACNEAGFPTGSTQQKMRVNENFMHHVDNRKDVLLRAEIRRQLIAEEVFERRRRAHVEGNSVLSSFRCELSSPDSAEHGVFPVSSPTNKNTVAAERWAAHPRSDTAMTSIQQQRPEAKEPARRLLERGVLGGSSADTVPDGTVVQGAPVETVAEDDHPSKRAMTNTAADTAVKAREAPLHEDDAPPAPPISPREQGEVFYYYCANATVAGRILECREQSLS</sequence>
<dbReference type="RefSeq" id="XP_029240294.1">
    <property type="nucleotide sequence ID" value="XM_029379820.1"/>
</dbReference>
<evidence type="ECO:0000313" key="2">
    <source>
        <dbReference type="Proteomes" id="UP000283634"/>
    </source>
</evidence>
<comment type="caution">
    <text evidence="1">The sequence shown here is derived from an EMBL/GenBank/DDBJ whole genome shotgun (WGS) entry which is preliminary data.</text>
</comment>
<proteinExistence type="predicted"/>
<dbReference type="GeneID" id="40326762"/>
<dbReference type="AlphaFoldDB" id="A0A422NS29"/>
<dbReference type="OMA" id="YYYCANA"/>
<keyword evidence="2" id="KW-1185">Reference proteome</keyword>
<name>A0A422NS29_TRYRA</name>
<dbReference type="Proteomes" id="UP000283634">
    <property type="component" value="Unassembled WGS sequence"/>
</dbReference>
<evidence type="ECO:0000313" key="1">
    <source>
        <dbReference type="EMBL" id="RNF08256.1"/>
    </source>
</evidence>
<accession>A0A422NS29</accession>
<protein>
    <submittedName>
        <fullName evidence="1">Putative dynein heavy chain</fullName>
    </submittedName>
</protein>
<reference evidence="1 2" key="1">
    <citation type="journal article" date="2018" name="BMC Genomics">
        <title>Genomic comparison of Trypanosoma conorhini and Trypanosoma rangeli to Trypanosoma cruzi strains of high and low virulence.</title>
        <authorList>
            <person name="Bradwell K.R."/>
            <person name="Koparde V.N."/>
            <person name="Matveyev A.V."/>
            <person name="Serrano M.G."/>
            <person name="Alves J.M."/>
            <person name="Parikh H."/>
            <person name="Huang B."/>
            <person name="Lee V."/>
            <person name="Espinosa-Alvarez O."/>
            <person name="Ortiz P.A."/>
            <person name="Costa-Martins A.G."/>
            <person name="Teixeira M.M."/>
            <person name="Buck G.A."/>
        </authorList>
    </citation>
    <scope>NUCLEOTIDE SEQUENCE [LARGE SCALE GENOMIC DNA]</scope>
    <source>
        <strain evidence="1 2">AM80</strain>
    </source>
</reference>
<dbReference type="EMBL" id="MKGL01000070">
    <property type="protein sequence ID" value="RNF08256.1"/>
    <property type="molecule type" value="Genomic_DNA"/>
</dbReference>
<organism evidence="1 2">
    <name type="scientific">Trypanosoma rangeli</name>
    <dbReference type="NCBI Taxonomy" id="5698"/>
    <lineage>
        <taxon>Eukaryota</taxon>
        <taxon>Discoba</taxon>
        <taxon>Euglenozoa</taxon>
        <taxon>Kinetoplastea</taxon>
        <taxon>Metakinetoplastina</taxon>
        <taxon>Trypanosomatida</taxon>
        <taxon>Trypanosomatidae</taxon>
        <taxon>Trypanosoma</taxon>
        <taxon>Herpetosoma</taxon>
    </lineage>
</organism>
<gene>
    <name evidence="1" type="ORF">TraAM80_02829</name>
</gene>
<dbReference type="OrthoDB" id="273542at2759"/>